<gene>
    <name evidence="1" type="ORF">CUT44_17095</name>
</gene>
<reference evidence="1 2" key="1">
    <citation type="submission" date="2017-11" db="EMBL/GenBank/DDBJ databases">
        <title>Streptomyces carmine sp. nov., a novel actinomycete isolated from Sophora alopecuroides in Xinjiang, China.</title>
        <authorList>
            <person name="Wang Y."/>
            <person name="Luo X."/>
            <person name="Wan C."/>
            <person name="Zhang L."/>
        </authorList>
    </citation>
    <scope>NUCLEOTIDE SEQUENCE [LARGE SCALE GENOMIC DNA]</scope>
    <source>
        <strain evidence="1 2">TRM SA0054</strain>
    </source>
</reference>
<organism evidence="1 2">
    <name type="scientific">Streptomyces carminius</name>
    <dbReference type="NCBI Taxonomy" id="2665496"/>
    <lineage>
        <taxon>Bacteria</taxon>
        <taxon>Bacillati</taxon>
        <taxon>Actinomycetota</taxon>
        <taxon>Actinomycetes</taxon>
        <taxon>Kitasatosporales</taxon>
        <taxon>Streptomycetaceae</taxon>
        <taxon>Streptomyces</taxon>
    </lineage>
</organism>
<dbReference type="Proteomes" id="UP000230407">
    <property type="component" value="Unassembled WGS sequence"/>
</dbReference>
<dbReference type="EMBL" id="PGGW01000057">
    <property type="protein sequence ID" value="PJE96741.1"/>
    <property type="molecule type" value="Genomic_DNA"/>
</dbReference>
<dbReference type="InterPro" id="IPR008930">
    <property type="entry name" value="Terpenoid_cyclase/PrenylTrfase"/>
</dbReference>
<dbReference type="AlphaFoldDB" id="A0A2M8LXS0"/>
<dbReference type="RefSeq" id="WP_100202725.1">
    <property type="nucleotide sequence ID" value="NZ_PGGW01000057.1"/>
</dbReference>
<comment type="caution">
    <text evidence="1">The sequence shown here is derived from an EMBL/GenBank/DDBJ whole genome shotgun (WGS) entry which is preliminary data.</text>
</comment>
<dbReference type="SUPFAM" id="SSF48239">
    <property type="entry name" value="Terpenoid cyclases/Protein prenyltransferases"/>
    <property type="match status" value="1"/>
</dbReference>
<sequence>MSDMIDRAARFLWESGRVLEQRRFAFLFGGETDPSGVLAALDAHRAPDGGYAYGLEPDVRGPASQPVALAAALRVLAETGALSGPRAGRICDWLAGHTAPDGGVPAVLPSLRPYPHPPRLPVPERPAGQLPATALAVAPLLRAGVRHPWPAGAADFCRRAVGELRLTHPYEARAVVEFLDAAPDRNWGVRQAVRLGELVRDQHLVLLDPRHPEDVSLAPGYAPGEYHLPHDLVPHPESLARAWFTDTELDRGLRYLAAEQREDGGWPLRRAKWSPTVEVAARPGATLAALLTLRAYRRLPG</sequence>
<dbReference type="Gene3D" id="1.50.10.20">
    <property type="match status" value="1"/>
</dbReference>
<evidence type="ECO:0000313" key="2">
    <source>
        <dbReference type="Proteomes" id="UP000230407"/>
    </source>
</evidence>
<accession>A0A2M8LXS0</accession>
<name>A0A2M8LXS0_9ACTN</name>
<protein>
    <recommendedName>
        <fullName evidence="3">Prenyltransferase</fullName>
    </recommendedName>
</protein>
<proteinExistence type="predicted"/>
<evidence type="ECO:0008006" key="3">
    <source>
        <dbReference type="Google" id="ProtNLM"/>
    </source>
</evidence>
<evidence type="ECO:0000313" key="1">
    <source>
        <dbReference type="EMBL" id="PJE96741.1"/>
    </source>
</evidence>
<keyword evidence="2" id="KW-1185">Reference proteome</keyword>